<reference evidence="6" key="1">
    <citation type="submission" date="2016-10" db="EMBL/GenBank/DDBJ databases">
        <authorList>
            <person name="Varghese N."/>
            <person name="Submissions S."/>
        </authorList>
    </citation>
    <scope>NUCLEOTIDE SEQUENCE [LARGE SCALE GENOMIC DNA]</scope>
    <source>
        <strain evidence="6">DSM 19183</strain>
    </source>
</reference>
<organism evidence="5 6">
    <name type="scientific">Alkalibacterium pelagium</name>
    <dbReference type="NCBI Taxonomy" id="426702"/>
    <lineage>
        <taxon>Bacteria</taxon>
        <taxon>Bacillati</taxon>
        <taxon>Bacillota</taxon>
        <taxon>Bacilli</taxon>
        <taxon>Lactobacillales</taxon>
        <taxon>Carnobacteriaceae</taxon>
        <taxon>Alkalibacterium</taxon>
    </lineage>
</organism>
<dbReference type="SMART" id="SM00487">
    <property type="entry name" value="DEXDc"/>
    <property type="match status" value="1"/>
</dbReference>
<evidence type="ECO:0000313" key="6">
    <source>
        <dbReference type="Proteomes" id="UP000199081"/>
    </source>
</evidence>
<dbReference type="SUPFAM" id="SSF52540">
    <property type="entry name" value="P-loop containing nucleoside triphosphate hydrolases"/>
    <property type="match status" value="1"/>
</dbReference>
<accession>A0A1H7JWF4</accession>
<dbReference type="InterPro" id="IPR014001">
    <property type="entry name" value="Helicase_ATP-bd"/>
</dbReference>
<proteinExistence type="predicted"/>
<gene>
    <name evidence="5" type="ORF">SAMN04488099_10687</name>
</gene>
<evidence type="ECO:0000313" key="5">
    <source>
        <dbReference type="EMBL" id="SEK78832.1"/>
    </source>
</evidence>
<dbReference type="Gene3D" id="3.40.50.300">
    <property type="entry name" value="P-loop containing nucleotide triphosphate hydrolases"/>
    <property type="match status" value="2"/>
</dbReference>
<evidence type="ECO:0000259" key="4">
    <source>
        <dbReference type="PROSITE" id="PS51194"/>
    </source>
</evidence>
<dbReference type="GO" id="GO:0004386">
    <property type="term" value="F:helicase activity"/>
    <property type="evidence" value="ECO:0007669"/>
    <property type="project" value="UniProtKB-KW"/>
</dbReference>
<keyword evidence="2" id="KW-0067">ATP-binding</keyword>
<dbReference type="InterPro" id="IPR052511">
    <property type="entry name" value="ATP-dep_Helicase"/>
</dbReference>
<dbReference type="STRING" id="426702.SAMN04488099_10687"/>
<keyword evidence="5" id="KW-0378">Hydrolase</keyword>
<evidence type="ECO:0000256" key="1">
    <source>
        <dbReference type="ARBA" id="ARBA00022741"/>
    </source>
</evidence>
<dbReference type="GO" id="GO:0016887">
    <property type="term" value="F:ATP hydrolysis activity"/>
    <property type="evidence" value="ECO:0007669"/>
    <property type="project" value="TreeGrafter"/>
</dbReference>
<dbReference type="Pfam" id="PF00270">
    <property type="entry name" value="DEAD"/>
    <property type="match status" value="1"/>
</dbReference>
<evidence type="ECO:0000259" key="3">
    <source>
        <dbReference type="PROSITE" id="PS51192"/>
    </source>
</evidence>
<dbReference type="AlphaFoldDB" id="A0A1H7JWF4"/>
<name>A0A1H7JWF4_9LACT</name>
<dbReference type="Proteomes" id="UP000199081">
    <property type="component" value="Unassembled WGS sequence"/>
</dbReference>
<feature type="domain" description="Helicase ATP-binding" evidence="3">
    <location>
        <begin position="15"/>
        <end position="194"/>
    </location>
</feature>
<dbReference type="GO" id="GO:0005524">
    <property type="term" value="F:ATP binding"/>
    <property type="evidence" value="ECO:0007669"/>
    <property type="project" value="UniProtKB-KW"/>
</dbReference>
<dbReference type="InterPro" id="IPR027417">
    <property type="entry name" value="P-loop_NTPase"/>
</dbReference>
<dbReference type="RefSeq" id="WP_174760391.1">
    <property type="nucleotide sequence ID" value="NZ_BJYC01000008.1"/>
</dbReference>
<dbReference type="Pfam" id="PF00271">
    <property type="entry name" value="Helicase_C"/>
    <property type="match status" value="1"/>
</dbReference>
<keyword evidence="5" id="KW-0347">Helicase</keyword>
<dbReference type="PROSITE" id="PS51194">
    <property type="entry name" value="HELICASE_CTER"/>
    <property type="match status" value="1"/>
</dbReference>
<dbReference type="PROSITE" id="PS51192">
    <property type="entry name" value="HELICASE_ATP_BIND_1"/>
    <property type="match status" value="1"/>
</dbReference>
<protein>
    <submittedName>
        <fullName evidence="5">ATP-dependent helicase Lhr and Lhr-like helicase</fullName>
    </submittedName>
</protein>
<dbReference type="InterPro" id="IPR011545">
    <property type="entry name" value="DEAD/DEAH_box_helicase_dom"/>
</dbReference>
<dbReference type="PANTHER" id="PTHR47962">
    <property type="entry name" value="ATP-DEPENDENT HELICASE LHR-RELATED-RELATED"/>
    <property type="match status" value="1"/>
</dbReference>
<keyword evidence="1" id="KW-0547">Nucleotide-binding</keyword>
<dbReference type="PANTHER" id="PTHR47962:SF5">
    <property type="entry name" value="ATP-DEPENDENT HELICASE LHR-RELATED"/>
    <property type="match status" value="1"/>
</dbReference>
<dbReference type="EMBL" id="FNZU01000006">
    <property type="protein sequence ID" value="SEK78832.1"/>
    <property type="molecule type" value="Genomic_DNA"/>
</dbReference>
<sequence>MKWDSFTPIQDMAIPAIINTDKDIILSSGTASGKTEAAFLPILSLIEKNAEHNLKVIYISPLKALINNQFDRIETLCEHTYIEIHKWHGDISQAKKNKFLKNPAGILQITPESLESLFVNKTEQLSHIFHDLDFIIIDEIHSFIDSERGIHLRSLLSRMEDYTAKRPRIIGLSATISNFTLVKSWVNPKNIDNVEIINSLGSDKNLRYSLMHFDKTDFIKLPLDLLKDLRELTRHHKSLIFCNSRGQVEETTVMLNKLANKENLGETYYAHHSSIDKNEREYVERNMANASLPKSVVATSSLELGIDIGSIDMVIQIDSTFTVSALKQRLGRSGRKSASSQILQLYTTDSNSLLQSLAVMELVKEKWVEPATGYPLPLDILFHQIISMCKETNGIRMNNLIERIKRNSIFYSMDEDKILHLIESMVDNDFLELIKGPNELIVGLEAESLLRGKEFYSVFMSFDQYDVLHGVKKIGKIDKVSQLNPGDNIILAGKLWEITQIDTKKSKVYVSKAYDGKAPKYLGGNVKIHKRIGEKIMELLCSEESFSYLNDEANSLLSDKRSAYQQFSVKSNERIIWTDRDTTIFETFTGSVITKTLVWMFRYLGVDVSPPDGLGRIKMLNIPNAVEILAEIKNREWDADELLSVTLDKELFVSKFYDYLPEDMQKELHFAHEIDINGTLEYLEDHEFRSIELSS</sequence>
<dbReference type="InterPro" id="IPR001650">
    <property type="entry name" value="Helicase_C-like"/>
</dbReference>
<dbReference type="SMART" id="SM00490">
    <property type="entry name" value="HELICc"/>
    <property type="match status" value="1"/>
</dbReference>
<feature type="domain" description="Helicase C-terminal" evidence="4">
    <location>
        <begin position="224"/>
        <end position="382"/>
    </location>
</feature>
<keyword evidence="6" id="KW-1185">Reference proteome</keyword>
<evidence type="ECO:0000256" key="2">
    <source>
        <dbReference type="ARBA" id="ARBA00022840"/>
    </source>
</evidence>
<dbReference type="GO" id="GO:0003677">
    <property type="term" value="F:DNA binding"/>
    <property type="evidence" value="ECO:0007669"/>
    <property type="project" value="TreeGrafter"/>
</dbReference>